<evidence type="ECO:0000313" key="3">
    <source>
        <dbReference type="Proteomes" id="UP000018958"/>
    </source>
</evidence>
<feature type="region of interest" description="Disordered" evidence="1">
    <location>
        <begin position="1"/>
        <end position="62"/>
    </location>
</feature>
<dbReference type="Proteomes" id="UP000018958">
    <property type="component" value="Unassembled WGS sequence"/>
</dbReference>
<gene>
    <name evidence="2" type="ORF">F441_14312</name>
</gene>
<dbReference type="AlphaFoldDB" id="W2WHX5"/>
<organism evidence="2 3">
    <name type="scientific">Phytophthora nicotianae CJ01A1</name>
    <dbReference type="NCBI Taxonomy" id="1317063"/>
    <lineage>
        <taxon>Eukaryota</taxon>
        <taxon>Sar</taxon>
        <taxon>Stramenopiles</taxon>
        <taxon>Oomycota</taxon>
        <taxon>Peronosporomycetes</taxon>
        <taxon>Peronosporales</taxon>
        <taxon>Peronosporaceae</taxon>
        <taxon>Phytophthora</taxon>
    </lineage>
</organism>
<feature type="compositionally biased region" description="Basic residues" evidence="1">
    <location>
        <begin position="51"/>
        <end position="62"/>
    </location>
</feature>
<reference evidence="2 3" key="1">
    <citation type="submission" date="2013-11" db="EMBL/GenBank/DDBJ databases">
        <title>The Genome Sequence of Phytophthora parasitica CJ01A1.</title>
        <authorList>
            <consortium name="The Broad Institute Genomics Platform"/>
            <person name="Russ C."/>
            <person name="Tyler B."/>
            <person name="Panabieres F."/>
            <person name="Shan W."/>
            <person name="Tripathy S."/>
            <person name="Grunwald N."/>
            <person name="Machado M."/>
            <person name="Johnson C.S."/>
            <person name="Walker B."/>
            <person name="Young S.K."/>
            <person name="Zeng Q."/>
            <person name="Gargeya S."/>
            <person name="Fitzgerald M."/>
            <person name="Haas B."/>
            <person name="Abouelleil A."/>
            <person name="Allen A.W."/>
            <person name="Alvarado L."/>
            <person name="Arachchi H.M."/>
            <person name="Berlin A.M."/>
            <person name="Chapman S.B."/>
            <person name="Gainer-Dewar J."/>
            <person name="Goldberg J."/>
            <person name="Griggs A."/>
            <person name="Gujja S."/>
            <person name="Hansen M."/>
            <person name="Howarth C."/>
            <person name="Imamovic A."/>
            <person name="Ireland A."/>
            <person name="Larimer J."/>
            <person name="McCowan C."/>
            <person name="Murphy C."/>
            <person name="Pearson M."/>
            <person name="Poon T.W."/>
            <person name="Priest M."/>
            <person name="Roberts A."/>
            <person name="Saif S."/>
            <person name="Shea T."/>
            <person name="Sisk P."/>
            <person name="Sykes S."/>
            <person name="Wortman J."/>
            <person name="Nusbaum C."/>
            <person name="Birren B."/>
        </authorList>
    </citation>
    <scope>NUCLEOTIDE SEQUENCE [LARGE SCALE GENOMIC DNA]</scope>
    <source>
        <strain evidence="2 3">CJ01A1</strain>
    </source>
</reference>
<proteinExistence type="predicted"/>
<name>W2WHX5_PHYNI</name>
<sequence>MEEERQYPERGSTQRKKRKENAGAAHACLGRPQAGGGGALRNEQQSDSNRHTPRTFNKVRQH</sequence>
<protein>
    <submittedName>
        <fullName evidence="2">Uncharacterized protein</fullName>
    </submittedName>
</protein>
<accession>W2WHX5</accession>
<evidence type="ECO:0000256" key="1">
    <source>
        <dbReference type="SAM" id="MobiDB-lite"/>
    </source>
</evidence>
<evidence type="ECO:0000313" key="2">
    <source>
        <dbReference type="EMBL" id="ETP09962.1"/>
    </source>
</evidence>
<comment type="caution">
    <text evidence="2">The sequence shown here is derived from an EMBL/GenBank/DDBJ whole genome shotgun (WGS) entry which is preliminary data.</text>
</comment>
<dbReference type="EMBL" id="ANIX01002815">
    <property type="protein sequence ID" value="ETP09962.1"/>
    <property type="molecule type" value="Genomic_DNA"/>
</dbReference>